<feature type="transmembrane region" description="Helical" evidence="1">
    <location>
        <begin position="184"/>
        <end position="202"/>
    </location>
</feature>
<sequence length="210" mass="23494">MNYAQMFEDSFEYVKDALWGKWVKWLLLIVCVIIFPLFLGYVMEILRGKKPSPELENWSKLFIDGLKFFVVAIIYAIPVLLVLGISVGVTILANPGAIFSGIILGAFLVFVVAFLVLIIASIALVRFSRLQSFGEAFNFAAIFEHIRRIGWGNYIVGLLLVYVALAVVNFIISNIPLVGGVLNFVLNPAYGIFFARFITLLYETAERITA</sequence>
<accession>A0A7J3M256</accession>
<name>A0A7J3M256_ARCFL</name>
<feature type="transmembrane region" description="Helical" evidence="1">
    <location>
        <begin position="66"/>
        <end position="92"/>
    </location>
</feature>
<evidence type="ECO:0000313" key="2">
    <source>
        <dbReference type="EMBL" id="HGT82961.1"/>
    </source>
</evidence>
<dbReference type="AlphaFoldDB" id="A0A7J3M256"/>
<reference evidence="2" key="1">
    <citation type="journal article" date="2020" name="mSystems">
        <title>Genome- and Community-Level Interaction Insights into Carbon Utilization and Element Cycling Functions of Hydrothermarchaeota in Hydrothermal Sediment.</title>
        <authorList>
            <person name="Zhou Z."/>
            <person name="Liu Y."/>
            <person name="Xu W."/>
            <person name="Pan J."/>
            <person name="Luo Z.H."/>
            <person name="Li M."/>
        </authorList>
    </citation>
    <scope>NUCLEOTIDE SEQUENCE [LARGE SCALE GENOMIC DNA]</scope>
    <source>
        <strain evidence="2">SpSt-587</strain>
    </source>
</reference>
<dbReference type="EMBL" id="DSYZ01000089">
    <property type="protein sequence ID" value="HGT82961.1"/>
    <property type="molecule type" value="Genomic_DNA"/>
</dbReference>
<dbReference type="Pfam" id="PF13197">
    <property type="entry name" value="DUF4013"/>
    <property type="match status" value="1"/>
</dbReference>
<protein>
    <submittedName>
        <fullName evidence="2">DUF4013 domain-containing protein</fullName>
    </submittedName>
</protein>
<evidence type="ECO:0000256" key="1">
    <source>
        <dbReference type="SAM" id="Phobius"/>
    </source>
</evidence>
<gene>
    <name evidence="2" type="ORF">ENT52_04460</name>
</gene>
<keyword evidence="1" id="KW-0812">Transmembrane</keyword>
<feature type="transmembrane region" description="Helical" evidence="1">
    <location>
        <begin position="25"/>
        <end position="46"/>
    </location>
</feature>
<feature type="transmembrane region" description="Helical" evidence="1">
    <location>
        <begin position="151"/>
        <end position="172"/>
    </location>
</feature>
<feature type="transmembrane region" description="Helical" evidence="1">
    <location>
        <begin position="98"/>
        <end position="125"/>
    </location>
</feature>
<proteinExistence type="predicted"/>
<comment type="caution">
    <text evidence="2">The sequence shown here is derived from an EMBL/GenBank/DDBJ whole genome shotgun (WGS) entry which is preliminary data.</text>
</comment>
<keyword evidence="1" id="KW-1133">Transmembrane helix</keyword>
<keyword evidence="1" id="KW-0472">Membrane</keyword>
<organism evidence="2">
    <name type="scientific">Archaeoglobus fulgidus</name>
    <dbReference type="NCBI Taxonomy" id="2234"/>
    <lineage>
        <taxon>Archaea</taxon>
        <taxon>Methanobacteriati</taxon>
        <taxon>Methanobacteriota</taxon>
        <taxon>Archaeoglobi</taxon>
        <taxon>Archaeoglobales</taxon>
        <taxon>Archaeoglobaceae</taxon>
        <taxon>Archaeoglobus</taxon>
    </lineage>
</organism>
<dbReference type="InterPro" id="IPR025098">
    <property type="entry name" value="DUF4013"/>
</dbReference>